<keyword evidence="10" id="KW-0378">Hydrolase</keyword>
<dbReference type="CDD" id="cd03404">
    <property type="entry name" value="SPFH_HflK"/>
    <property type="match status" value="1"/>
</dbReference>
<evidence type="ECO:0000256" key="2">
    <source>
        <dbReference type="ARBA" id="ARBA00006971"/>
    </source>
</evidence>
<dbReference type="InterPro" id="IPR010201">
    <property type="entry name" value="HflK"/>
</dbReference>
<sequence>MAWNEPGGGNRDPWGSNQGGPGNQGGPPDLDEIVRKLQERVSGLFGGNKGSGSGGGGPSAADISFKTIGIILAGLFVVWLFTGIYIVDPAERGVVLRFGAYVKTTAPGPHWHIPWPIERVEIVNVDEISSFSHKAAMLTQDENIVDVELTVQSRIQDAANFLFQDQAPTKTLRDATETVVRKTIGGSKLDFILTEGRSAVAAMIQQGVQDLMDEYKTGLLVTSVNMQPAKPPEQVKDAFDDAIKAREDKERLENKAEAYANEILPQARGEAARAVADAKAYRDRVIASAEGETSRFNAIRTEFEKAPEVTRERIYLETIESVLSGGNMVLIDVPQGNSLMYLPLDQIMRKQQTSASSSSGTSMLDRSSNTQDSSRTASTPIRDVSRERRSR</sequence>
<feature type="compositionally biased region" description="Low complexity" evidence="8">
    <location>
        <begin position="353"/>
        <end position="362"/>
    </location>
</feature>
<comment type="similarity">
    <text evidence="2 6">Belongs to the band 7/mec-2 family. HflK subfamily.</text>
</comment>
<keyword evidence="7" id="KW-0175">Coiled coil</keyword>
<feature type="compositionally biased region" description="Polar residues" evidence="8">
    <location>
        <begin position="364"/>
        <end position="379"/>
    </location>
</feature>
<dbReference type="Gene3D" id="3.30.479.30">
    <property type="entry name" value="Band 7 domain"/>
    <property type="match status" value="1"/>
</dbReference>
<feature type="region of interest" description="Disordered" evidence="8">
    <location>
        <begin position="1"/>
        <end position="30"/>
    </location>
</feature>
<keyword evidence="4 6" id="KW-1133">Transmembrane helix</keyword>
<keyword evidence="3 6" id="KW-0812">Transmembrane</keyword>
<dbReference type="Pfam" id="PF01145">
    <property type="entry name" value="Band_7"/>
    <property type="match status" value="1"/>
</dbReference>
<keyword evidence="11" id="KW-1185">Reference proteome</keyword>
<gene>
    <name evidence="10" type="primary">hflK</name>
    <name evidence="10" type="ORF">CKO40_12715</name>
</gene>
<dbReference type="InterPro" id="IPR020980">
    <property type="entry name" value="Membrane_HflK_N"/>
</dbReference>
<evidence type="ECO:0000256" key="1">
    <source>
        <dbReference type="ARBA" id="ARBA00004167"/>
    </source>
</evidence>
<dbReference type="RefSeq" id="WP_200346595.1">
    <property type="nucleotide sequence ID" value="NZ_NRSJ01000021.1"/>
</dbReference>
<dbReference type="SUPFAM" id="SSF117892">
    <property type="entry name" value="Band 7/SPFH domain"/>
    <property type="match status" value="1"/>
</dbReference>
<dbReference type="GO" id="GO:0016020">
    <property type="term" value="C:membrane"/>
    <property type="evidence" value="ECO:0007669"/>
    <property type="project" value="UniProtKB-SubCell"/>
</dbReference>
<reference evidence="10" key="1">
    <citation type="submission" date="2017-08" db="EMBL/GenBank/DDBJ databases">
        <authorList>
            <person name="Imhoff J.F."/>
            <person name="Rahn T."/>
            <person name="Kuenzel S."/>
            <person name="Neulinger S.C."/>
        </authorList>
    </citation>
    <scope>NUCLEOTIDE SEQUENCE</scope>
    <source>
        <strain evidence="10">DSM 11080</strain>
    </source>
</reference>
<feature type="coiled-coil region" evidence="7">
    <location>
        <begin position="235"/>
        <end position="262"/>
    </location>
</feature>
<dbReference type="Pfam" id="PF12221">
    <property type="entry name" value="HflK_N"/>
    <property type="match status" value="1"/>
</dbReference>
<name>A0AAJ0U4Z6_9GAMM</name>
<dbReference type="PANTHER" id="PTHR43327">
    <property type="entry name" value="STOMATIN-LIKE PROTEIN 2, MITOCHONDRIAL"/>
    <property type="match status" value="1"/>
</dbReference>
<evidence type="ECO:0000256" key="7">
    <source>
        <dbReference type="SAM" id="Coils"/>
    </source>
</evidence>
<comment type="subunit">
    <text evidence="6">HflC and HflK may interact to form a multimeric complex.</text>
</comment>
<dbReference type="InterPro" id="IPR001107">
    <property type="entry name" value="Band_7"/>
</dbReference>
<keyword evidence="5 6" id="KW-0472">Membrane</keyword>
<feature type="domain" description="Band 7" evidence="9">
    <location>
        <begin position="82"/>
        <end position="243"/>
    </location>
</feature>
<reference evidence="10" key="2">
    <citation type="journal article" date="2020" name="Microorganisms">
        <title>Osmotic Adaptation and Compatible Solute Biosynthesis of Phototrophic Bacteria as Revealed from Genome Analyses.</title>
        <authorList>
            <person name="Imhoff J.F."/>
            <person name="Rahn T."/>
            <person name="Kunzel S."/>
            <person name="Keller A."/>
            <person name="Neulinger S.C."/>
        </authorList>
    </citation>
    <scope>NUCLEOTIDE SEQUENCE</scope>
    <source>
        <strain evidence="10">DSM 11080</strain>
    </source>
</reference>
<feature type="compositionally biased region" description="Gly residues" evidence="8">
    <location>
        <begin position="1"/>
        <end position="10"/>
    </location>
</feature>
<dbReference type="AlphaFoldDB" id="A0AAJ0U4Z6"/>
<feature type="region of interest" description="Disordered" evidence="8">
    <location>
        <begin position="352"/>
        <end position="391"/>
    </location>
</feature>
<keyword evidence="10" id="KW-0645">Protease</keyword>
<organism evidence="10 11">
    <name type="scientific">Halochromatium glycolicum</name>
    <dbReference type="NCBI Taxonomy" id="85075"/>
    <lineage>
        <taxon>Bacteria</taxon>
        <taxon>Pseudomonadati</taxon>
        <taxon>Pseudomonadota</taxon>
        <taxon>Gammaproteobacteria</taxon>
        <taxon>Chromatiales</taxon>
        <taxon>Chromatiaceae</taxon>
        <taxon>Halochromatium</taxon>
    </lineage>
</organism>
<evidence type="ECO:0000256" key="3">
    <source>
        <dbReference type="ARBA" id="ARBA00022692"/>
    </source>
</evidence>
<dbReference type="NCBIfam" id="TIGR01933">
    <property type="entry name" value="hflK"/>
    <property type="match status" value="1"/>
</dbReference>
<accession>A0AAJ0U4Z6</accession>
<evidence type="ECO:0000313" key="10">
    <source>
        <dbReference type="EMBL" id="MBK1705386.1"/>
    </source>
</evidence>
<comment type="caution">
    <text evidence="10">The sequence shown here is derived from an EMBL/GenBank/DDBJ whole genome shotgun (WGS) entry which is preliminary data.</text>
</comment>
<dbReference type="InterPro" id="IPR036013">
    <property type="entry name" value="Band_7/SPFH_dom_sf"/>
</dbReference>
<evidence type="ECO:0000313" key="11">
    <source>
        <dbReference type="Proteomes" id="UP001296776"/>
    </source>
</evidence>
<dbReference type="InterPro" id="IPR050710">
    <property type="entry name" value="Band7/mec-2_domain"/>
</dbReference>
<evidence type="ECO:0000259" key="9">
    <source>
        <dbReference type="SMART" id="SM00244"/>
    </source>
</evidence>
<comment type="function">
    <text evidence="6">HflC and HflK could encode or regulate a protease.</text>
</comment>
<dbReference type="InterPro" id="IPR001972">
    <property type="entry name" value="Stomatin_HflK_fam"/>
</dbReference>
<comment type="subcellular location">
    <subcellularLocation>
        <location evidence="1">Membrane</location>
        <topology evidence="1">Single-pass membrane protein</topology>
    </subcellularLocation>
</comment>
<evidence type="ECO:0000256" key="4">
    <source>
        <dbReference type="ARBA" id="ARBA00022989"/>
    </source>
</evidence>
<evidence type="ECO:0000256" key="6">
    <source>
        <dbReference type="RuleBase" id="RU364113"/>
    </source>
</evidence>
<dbReference type="SMART" id="SM00244">
    <property type="entry name" value="PHB"/>
    <property type="match status" value="1"/>
</dbReference>
<feature type="transmembrane region" description="Helical" evidence="6">
    <location>
        <begin position="68"/>
        <end position="87"/>
    </location>
</feature>
<dbReference type="Proteomes" id="UP001296776">
    <property type="component" value="Unassembled WGS sequence"/>
</dbReference>
<evidence type="ECO:0000256" key="5">
    <source>
        <dbReference type="ARBA" id="ARBA00023136"/>
    </source>
</evidence>
<dbReference type="GO" id="GO:0006508">
    <property type="term" value="P:proteolysis"/>
    <property type="evidence" value="ECO:0007669"/>
    <property type="project" value="UniProtKB-KW"/>
</dbReference>
<proteinExistence type="inferred from homology"/>
<protein>
    <recommendedName>
        <fullName evidence="6">Protein HflK</fullName>
    </recommendedName>
</protein>
<dbReference type="GO" id="GO:0008233">
    <property type="term" value="F:peptidase activity"/>
    <property type="evidence" value="ECO:0007669"/>
    <property type="project" value="UniProtKB-KW"/>
</dbReference>
<dbReference type="EMBL" id="NRSJ01000021">
    <property type="protein sequence ID" value="MBK1705386.1"/>
    <property type="molecule type" value="Genomic_DNA"/>
</dbReference>
<dbReference type="PANTHER" id="PTHR43327:SF2">
    <property type="entry name" value="MODULATOR OF FTSH PROTEASE HFLK"/>
    <property type="match status" value="1"/>
</dbReference>
<dbReference type="PRINTS" id="PR00721">
    <property type="entry name" value="STOMATIN"/>
</dbReference>
<evidence type="ECO:0000256" key="8">
    <source>
        <dbReference type="SAM" id="MobiDB-lite"/>
    </source>
</evidence>